<sequence>MPIIVFASQNGAKQAVTKNTHEKESMDLTAEYRHLILTANKVFGESKWSHSVVNQILDFTEVTGAKCYTGCVSFVKVQLENGNFHEDIGYYSAEESTKGLSVQNARIGSAVNALRRVLLSFGDKIEKELQQLEKQIDSGQTENIQKSTIQVKNEQIPDKSNVSITLPVSHVPQIEHTSESEPNKNIDQLIKGL</sequence>
<dbReference type="InterPro" id="IPR042525">
    <property type="entry name" value="Rad52_Rad59_Rad22_sf"/>
</dbReference>
<keyword evidence="4" id="KW-0234">DNA repair</keyword>
<dbReference type="Proteomes" id="UP000078542">
    <property type="component" value="Unassembled WGS sequence"/>
</dbReference>
<name>A0A195CQL2_9HYME</name>
<evidence type="ECO:0000256" key="4">
    <source>
        <dbReference type="ARBA" id="ARBA00023204"/>
    </source>
</evidence>
<evidence type="ECO:0000256" key="5">
    <source>
        <dbReference type="SAM" id="MobiDB-lite"/>
    </source>
</evidence>
<gene>
    <name evidence="6" type="ORF">ALC62_06222</name>
</gene>
<comment type="similarity">
    <text evidence="1">Belongs to the RAD52 family.</text>
</comment>
<protein>
    <submittedName>
        <fullName evidence="6">DNA repair protein RAD52 like protein</fullName>
    </submittedName>
</protein>
<dbReference type="SUPFAM" id="SSF54768">
    <property type="entry name" value="dsRNA-binding domain-like"/>
    <property type="match status" value="1"/>
</dbReference>
<dbReference type="GO" id="GO:0000724">
    <property type="term" value="P:double-strand break repair via homologous recombination"/>
    <property type="evidence" value="ECO:0007669"/>
    <property type="project" value="TreeGrafter"/>
</dbReference>
<dbReference type="STRING" id="456900.A0A195CQL2"/>
<accession>A0A195CQL2</accession>
<evidence type="ECO:0000256" key="3">
    <source>
        <dbReference type="ARBA" id="ARBA00023172"/>
    </source>
</evidence>
<organism evidence="6 7">
    <name type="scientific">Cyphomyrmex costatus</name>
    <dbReference type="NCBI Taxonomy" id="456900"/>
    <lineage>
        <taxon>Eukaryota</taxon>
        <taxon>Metazoa</taxon>
        <taxon>Ecdysozoa</taxon>
        <taxon>Arthropoda</taxon>
        <taxon>Hexapoda</taxon>
        <taxon>Insecta</taxon>
        <taxon>Pterygota</taxon>
        <taxon>Neoptera</taxon>
        <taxon>Endopterygota</taxon>
        <taxon>Hymenoptera</taxon>
        <taxon>Apocrita</taxon>
        <taxon>Aculeata</taxon>
        <taxon>Formicoidea</taxon>
        <taxon>Formicidae</taxon>
        <taxon>Myrmicinae</taxon>
        <taxon>Cyphomyrmex</taxon>
    </lineage>
</organism>
<evidence type="ECO:0000313" key="6">
    <source>
        <dbReference type="EMBL" id="KYN02935.1"/>
    </source>
</evidence>
<evidence type="ECO:0000256" key="1">
    <source>
        <dbReference type="ARBA" id="ARBA00006638"/>
    </source>
</evidence>
<evidence type="ECO:0000313" key="7">
    <source>
        <dbReference type="Proteomes" id="UP000078542"/>
    </source>
</evidence>
<keyword evidence="3" id="KW-0233">DNA recombination</keyword>
<dbReference type="GO" id="GO:0045002">
    <property type="term" value="P:double-strand break repair via single-strand annealing"/>
    <property type="evidence" value="ECO:0007669"/>
    <property type="project" value="TreeGrafter"/>
</dbReference>
<dbReference type="InterPro" id="IPR007232">
    <property type="entry name" value="Rad52_Rad59_Rad22"/>
</dbReference>
<feature type="region of interest" description="Disordered" evidence="5">
    <location>
        <begin position="173"/>
        <end position="193"/>
    </location>
</feature>
<dbReference type="EMBL" id="KQ977408">
    <property type="protein sequence ID" value="KYN02935.1"/>
    <property type="molecule type" value="Genomic_DNA"/>
</dbReference>
<dbReference type="GO" id="GO:0006312">
    <property type="term" value="P:mitotic recombination"/>
    <property type="evidence" value="ECO:0007669"/>
    <property type="project" value="TreeGrafter"/>
</dbReference>
<keyword evidence="7" id="KW-1185">Reference proteome</keyword>
<dbReference type="Gene3D" id="3.30.390.80">
    <property type="entry name" value="DNA repair protein Rad52/59/22"/>
    <property type="match status" value="1"/>
</dbReference>
<dbReference type="Pfam" id="PF04098">
    <property type="entry name" value="Rad52_Rad22"/>
    <property type="match status" value="1"/>
</dbReference>
<proteinExistence type="inferred from homology"/>
<dbReference type="PANTHER" id="PTHR12132:SF1">
    <property type="entry name" value="DNA REPAIR PROTEIN RAD52 HOMOLOG"/>
    <property type="match status" value="1"/>
</dbReference>
<keyword evidence="2" id="KW-0227">DNA damage</keyword>
<dbReference type="AlphaFoldDB" id="A0A195CQL2"/>
<dbReference type="PANTHER" id="PTHR12132">
    <property type="entry name" value="DNA REPAIR AND RECOMBINATION PROTEIN RAD52, RAD59"/>
    <property type="match status" value="1"/>
</dbReference>
<evidence type="ECO:0000256" key="2">
    <source>
        <dbReference type="ARBA" id="ARBA00022763"/>
    </source>
</evidence>
<reference evidence="6 7" key="1">
    <citation type="submission" date="2016-03" db="EMBL/GenBank/DDBJ databases">
        <title>Cyphomyrmex costatus WGS genome.</title>
        <authorList>
            <person name="Nygaard S."/>
            <person name="Hu H."/>
            <person name="Boomsma J."/>
            <person name="Zhang G."/>
        </authorList>
    </citation>
    <scope>NUCLEOTIDE SEQUENCE [LARGE SCALE GENOMIC DNA]</scope>
    <source>
        <strain evidence="6">MS0001</strain>
        <tissue evidence="6">Whole body</tissue>
    </source>
</reference>
<dbReference type="GO" id="GO:0005634">
    <property type="term" value="C:nucleus"/>
    <property type="evidence" value="ECO:0007669"/>
    <property type="project" value="TreeGrafter"/>
</dbReference>
<dbReference type="InterPro" id="IPR041247">
    <property type="entry name" value="Rad52_fam"/>
</dbReference>